<dbReference type="AlphaFoldDB" id="A0A9D1F284"/>
<dbReference type="EMBL" id="DVIU01000286">
    <property type="protein sequence ID" value="HIS37717.1"/>
    <property type="molecule type" value="Genomic_DNA"/>
</dbReference>
<gene>
    <name evidence="1" type="ORF">IAC10_14015</name>
</gene>
<name>A0A9D1F284_9BACT</name>
<comment type="caution">
    <text evidence="1">The sequence shown here is derived from an EMBL/GenBank/DDBJ whole genome shotgun (WGS) entry which is preliminary data.</text>
</comment>
<protein>
    <submittedName>
        <fullName evidence="1">Uncharacterized protein</fullName>
    </submittedName>
</protein>
<organism evidence="1 2">
    <name type="scientific">Candidatus Scatousia excrementigallinarum</name>
    <dbReference type="NCBI Taxonomy" id="2840935"/>
    <lineage>
        <taxon>Bacteria</taxon>
        <taxon>Candidatus Scatousia</taxon>
    </lineage>
</organism>
<evidence type="ECO:0000313" key="1">
    <source>
        <dbReference type="EMBL" id="HIS37717.1"/>
    </source>
</evidence>
<accession>A0A9D1F284</accession>
<dbReference type="Proteomes" id="UP000823928">
    <property type="component" value="Unassembled WGS sequence"/>
</dbReference>
<evidence type="ECO:0000313" key="2">
    <source>
        <dbReference type="Proteomes" id="UP000823928"/>
    </source>
</evidence>
<reference evidence="1" key="1">
    <citation type="submission" date="2020-10" db="EMBL/GenBank/DDBJ databases">
        <authorList>
            <person name="Gilroy R."/>
        </authorList>
    </citation>
    <scope>NUCLEOTIDE SEQUENCE</scope>
    <source>
        <strain evidence="1">6276</strain>
    </source>
</reference>
<reference evidence="1" key="2">
    <citation type="journal article" date="2021" name="PeerJ">
        <title>Extensive microbial diversity within the chicken gut microbiome revealed by metagenomics and culture.</title>
        <authorList>
            <person name="Gilroy R."/>
            <person name="Ravi A."/>
            <person name="Getino M."/>
            <person name="Pursley I."/>
            <person name="Horton D.L."/>
            <person name="Alikhan N.F."/>
            <person name="Baker D."/>
            <person name="Gharbi K."/>
            <person name="Hall N."/>
            <person name="Watson M."/>
            <person name="Adriaenssens E.M."/>
            <person name="Foster-Nyarko E."/>
            <person name="Jarju S."/>
            <person name="Secka A."/>
            <person name="Antonio M."/>
            <person name="Oren A."/>
            <person name="Chaudhuri R.R."/>
            <person name="La Ragione R."/>
            <person name="Hildebrand F."/>
            <person name="Pallen M.J."/>
        </authorList>
    </citation>
    <scope>NUCLEOTIDE SEQUENCE</scope>
    <source>
        <strain evidence="1">6276</strain>
    </source>
</reference>
<proteinExistence type="predicted"/>
<sequence>MNDTIFDMKIIAIGDGYFLAELKSGKLILYYLVIKNLNIAINTTINMIENKNINISKIIWNCINKETENAMHKINSRYGKEIVCKYEIKKKTCKVL</sequence>